<feature type="chain" id="PRO_5046209840" evidence="2">
    <location>
        <begin position="21"/>
        <end position="454"/>
    </location>
</feature>
<protein>
    <submittedName>
        <fullName evidence="3">Galactose oxidase, central domain</fullName>
    </submittedName>
</protein>
<organism evidence="3 4">
    <name type="scientific">Zobellia uliginosa</name>
    <dbReference type="NCBI Taxonomy" id="143224"/>
    <lineage>
        <taxon>Bacteria</taxon>
        <taxon>Pseudomonadati</taxon>
        <taxon>Bacteroidota</taxon>
        <taxon>Flavobacteriia</taxon>
        <taxon>Flavobacteriales</taxon>
        <taxon>Flavobacteriaceae</taxon>
        <taxon>Zobellia</taxon>
    </lineage>
</organism>
<dbReference type="SUPFAM" id="SSF117281">
    <property type="entry name" value="Kelch motif"/>
    <property type="match status" value="1"/>
</dbReference>
<evidence type="ECO:0000313" key="3">
    <source>
        <dbReference type="EMBL" id="SIS74685.1"/>
    </source>
</evidence>
<gene>
    <name evidence="3" type="ORF">SAMN05421766_103785</name>
</gene>
<dbReference type="CDD" id="cd00063">
    <property type="entry name" value="FN3"/>
    <property type="match status" value="1"/>
</dbReference>
<keyword evidence="2" id="KW-0732">Signal</keyword>
<dbReference type="RefSeq" id="WP_076455502.1">
    <property type="nucleotide sequence ID" value="NZ_FTOB01000003.1"/>
</dbReference>
<evidence type="ECO:0000313" key="4">
    <source>
        <dbReference type="Proteomes" id="UP000185728"/>
    </source>
</evidence>
<dbReference type="PANTHER" id="PTHR23244">
    <property type="entry name" value="KELCH REPEAT DOMAIN"/>
    <property type="match status" value="1"/>
</dbReference>
<dbReference type="Gene3D" id="2.120.10.80">
    <property type="entry name" value="Kelch-type beta propeller"/>
    <property type="match status" value="1"/>
</dbReference>
<sequence length="454" mass="50518">MKFKYFFLICLSLVIFNACSDDDVQIDPPEQDTGQPQEEVPNEEEEGSGNTAPAEFSLAGLEDGASDIDLHPVLSWTATTDTDGDEITYTLLLDTNESPETLLAENLSVTEFTIAEGLDRNKVYYWKVIASDGKGGETESSETFSFTTKGFSFADSALTTNVGFGARRNHSITEFNGKLWMIGGRDDNDSYDDIWSSTDGETWQLEAEDPFGFFNKSNHTAVVFKNKLWVIAGGFSDVWSSTNGKNWTKETTNPGFGSREGHSTVVYDGKLWVIGGTKVSDQMNDVWYSENGIHWVQATENAQFSPRTDHTTVVFDGKMYLMGGTAVQDSSPIFYNDIYTSTDGVHWTEVDTDSVFELRANHTSLVYGNRMWVIGGWQAIVNQSTFQQDITTFADVWYSDNGTQWNKLTTSASYGARMGHASVIFEDKILISGGLKINQGDHTRAHNSDVWMIE</sequence>
<name>A0ABY1KTB4_9FLAO</name>
<dbReference type="InterPro" id="IPR036116">
    <property type="entry name" value="FN3_sf"/>
</dbReference>
<dbReference type="SUPFAM" id="SSF49265">
    <property type="entry name" value="Fibronectin type III"/>
    <property type="match status" value="1"/>
</dbReference>
<evidence type="ECO:0000256" key="2">
    <source>
        <dbReference type="SAM" id="SignalP"/>
    </source>
</evidence>
<dbReference type="InterPro" id="IPR015915">
    <property type="entry name" value="Kelch-typ_b-propeller"/>
</dbReference>
<dbReference type="EMBL" id="FTOB01000003">
    <property type="protein sequence ID" value="SIS74685.1"/>
    <property type="molecule type" value="Genomic_DNA"/>
</dbReference>
<feature type="region of interest" description="Disordered" evidence="1">
    <location>
        <begin position="25"/>
        <end position="55"/>
    </location>
</feature>
<evidence type="ECO:0000256" key="1">
    <source>
        <dbReference type="SAM" id="MobiDB-lite"/>
    </source>
</evidence>
<proteinExistence type="predicted"/>
<dbReference type="InterPro" id="IPR003961">
    <property type="entry name" value="FN3_dom"/>
</dbReference>
<dbReference type="Pfam" id="PF24681">
    <property type="entry name" value="Kelch_KLHDC2_KLHL20_DRC7"/>
    <property type="match status" value="1"/>
</dbReference>
<dbReference type="CDD" id="cd15482">
    <property type="entry name" value="Sialidase_non-viral"/>
    <property type="match status" value="1"/>
</dbReference>
<keyword evidence="4" id="KW-1185">Reference proteome</keyword>
<feature type="signal peptide" evidence="2">
    <location>
        <begin position="1"/>
        <end position="20"/>
    </location>
</feature>
<dbReference type="Proteomes" id="UP000185728">
    <property type="component" value="Unassembled WGS sequence"/>
</dbReference>
<accession>A0ABY1KTB4</accession>
<reference evidence="3 4" key="1">
    <citation type="submission" date="2017-01" db="EMBL/GenBank/DDBJ databases">
        <authorList>
            <person name="Varghese N."/>
            <person name="Submissions S."/>
        </authorList>
    </citation>
    <scope>NUCLEOTIDE SEQUENCE [LARGE SCALE GENOMIC DNA]</scope>
    <source>
        <strain evidence="3 4">DSM 2061</strain>
    </source>
</reference>
<comment type="caution">
    <text evidence="3">The sequence shown here is derived from an EMBL/GenBank/DDBJ whole genome shotgun (WGS) entry which is preliminary data.</text>
</comment>
<dbReference type="InterPro" id="IPR013783">
    <property type="entry name" value="Ig-like_fold"/>
</dbReference>
<dbReference type="Gene3D" id="2.60.40.10">
    <property type="entry name" value="Immunoglobulins"/>
    <property type="match status" value="1"/>
</dbReference>